<comment type="subcellular location">
    <subcellularLocation>
        <location evidence="1">Membrane</location>
        <topology evidence="1">Multi-pass membrane protein</topology>
    </subcellularLocation>
</comment>
<feature type="domain" description="O-antigen ligase-related" evidence="6">
    <location>
        <begin position="210"/>
        <end position="356"/>
    </location>
</feature>
<keyword evidence="7" id="KW-0436">Ligase</keyword>
<feature type="transmembrane region" description="Helical" evidence="5">
    <location>
        <begin position="162"/>
        <end position="186"/>
    </location>
</feature>
<dbReference type="PANTHER" id="PTHR37422">
    <property type="entry name" value="TEICHURONIC ACID BIOSYNTHESIS PROTEIN TUAE"/>
    <property type="match status" value="1"/>
</dbReference>
<dbReference type="EMBL" id="JACKZP010000014">
    <property type="protein sequence ID" value="MBC1301466.1"/>
    <property type="molecule type" value="Genomic_DNA"/>
</dbReference>
<feature type="transmembrane region" description="Helical" evidence="5">
    <location>
        <begin position="382"/>
        <end position="400"/>
    </location>
</feature>
<evidence type="ECO:0000313" key="7">
    <source>
        <dbReference type="EMBL" id="MBC1301466.1"/>
    </source>
</evidence>
<feature type="transmembrane region" description="Helical" evidence="5">
    <location>
        <begin position="245"/>
        <end position="263"/>
    </location>
</feature>
<dbReference type="InterPro" id="IPR051533">
    <property type="entry name" value="WaaL-like"/>
</dbReference>
<feature type="transmembrane region" description="Helical" evidence="5">
    <location>
        <begin position="111"/>
        <end position="132"/>
    </location>
</feature>
<keyword evidence="8" id="KW-1185">Reference proteome</keyword>
<proteinExistence type="predicted"/>
<dbReference type="Pfam" id="PF04932">
    <property type="entry name" value="Wzy_C"/>
    <property type="match status" value="1"/>
</dbReference>
<protein>
    <submittedName>
        <fullName evidence="7">O-antigen ligase family protein</fullName>
    </submittedName>
</protein>
<feature type="transmembrane region" description="Helical" evidence="5">
    <location>
        <begin position="24"/>
        <end position="45"/>
    </location>
</feature>
<organism evidence="7 8">
    <name type="scientific">Trichormus variabilis N2B</name>
    <dbReference type="NCBI Taxonomy" id="2681315"/>
    <lineage>
        <taxon>Bacteria</taxon>
        <taxon>Bacillati</taxon>
        <taxon>Cyanobacteriota</taxon>
        <taxon>Cyanophyceae</taxon>
        <taxon>Nostocales</taxon>
        <taxon>Nostocaceae</taxon>
        <taxon>Trichormus</taxon>
    </lineage>
</organism>
<dbReference type="RefSeq" id="WP_011320309.1">
    <property type="nucleotide sequence ID" value="NZ_JACKZP010000014.1"/>
</dbReference>
<dbReference type="GO" id="GO:0016874">
    <property type="term" value="F:ligase activity"/>
    <property type="evidence" value="ECO:0007669"/>
    <property type="project" value="UniProtKB-KW"/>
</dbReference>
<evidence type="ECO:0000256" key="5">
    <source>
        <dbReference type="SAM" id="Phobius"/>
    </source>
</evidence>
<feature type="transmembrane region" description="Helical" evidence="5">
    <location>
        <begin position="225"/>
        <end position="240"/>
    </location>
</feature>
<accession>A0ABR6S5H7</accession>
<evidence type="ECO:0000256" key="4">
    <source>
        <dbReference type="ARBA" id="ARBA00023136"/>
    </source>
</evidence>
<sequence length="438" mass="49874">MKIAFYHPKPNCQFPWNCFQLGLLIFPLTPFVGFVSIMLAVLVTWTRQYRSIIRRPINWGFALLSFLLFISACFANDKTAAFVGLFNLLPFFLLFTGLGFLIQTTAQLRHIAWILVFGSVPVVVMGFGQLFFGWNLQIQVLWILLDWTIAPGGSPPGRMAALFMHANIFAAYLAIAFTLGIGLLLEQWQVRRRAQGEYNSLALIIFLTLSVIADFAALILTNSRNGWAIAIIACLAFALYQGWRLLVGGVAAVVTTVLLSAFAPPPLAQVLRQIVPAFFWARLNDQMYPDRPLALMRKTQWQFAWSLTQQRPWTGWGLRNFTDLYKAQMNIDLGHPHNLFLMFSAETGLPSTFLFFGLLSWILFAGSQSLWKSNNINQQDKLIFFSYLVVFGEWLLFNTVDVTLFDFRLNTLSWVVMAAIAGNIYYYNQHQKIVKEDN</sequence>
<dbReference type="Proteomes" id="UP000570851">
    <property type="component" value="Unassembled WGS sequence"/>
</dbReference>
<keyword evidence="2 5" id="KW-0812">Transmembrane</keyword>
<feature type="transmembrane region" description="Helical" evidence="5">
    <location>
        <begin position="198"/>
        <end position="219"/>
    </location>
</feature>
<evidence type="ECO:0000256" key="3">
    <source>
        <dbReference type="ARBA" id="ARBA00022989"/>
    </source>
</evidence>
<keyword evidence="3 5" id="KW-1133">Transmembrane helix</keyword>
<feature type="transmembrane region" description="Helical" evidence="5">
    <location>
        <begin position="412"/>
        <end position="428"/>
    </location>
</feature>
<feature type="transmembrane region" description="Helical" evidence="5">
    <location>
        <begin position="349"/>
        <end position="370"/>
    </location>
</feature>
<gene>
    <name evidence="7" type="ORF">GNE12_06000</name>
</gene>
<comment type="caution">
    <text evidence="7">The sequence shown here is derived from an EMBL/GenBank/DDBJ whole genome shotgun (WGS) entry which is preliminary data.</text>
</comment>
<feature type="transmembrane region" description="Helical" evidence="5">
    <location>
        <begin position="81"/>
        <end position="102"/>
    </location>
</feature>
<evidence type="ECO:0000256" key="2">
    <source>
        <dbReference type="ARBA" id="ARBA00022692"/>
    </source>
</evidence>
<reference evidence="7 8" key="1">
    <citation type="submission" date="2019-11" db="EMBL/GenBank/DDBJ databases">
        <title>Comparison of genomes from free-living endosymbiotic cyanobacteria isolated from Azolla.</title>
        <authorList>
            <person name="Thiel T."/>
            <person name="Pratte B."/>
        </authorList>
    </citation>
    <scope>NUCLEOTIDE SEQUENCE [LARGE SCALE GENOMIC DNA]</scope>
    <source>
        <strain evidence="7 8">N2B</strain>
    </source>
</reference>
<name>A0ABR6S5H7_ANAVA</name>
<evidence type="ECO:0000313" key="8">
    <source>
        <dbReference type="Proteomes" id="UP000570851"/>
    </source>
</evidence>
<keyword evidence="4 5" id="KW-0472">Membrane</keyword>
<feature type="transmembrane region" description="Helical" evidence="5">
    <location>
        <begin position="57"/>
        <end position="75"/>
    </location>
</feature>
<dbReference type="GeneID" id="58726394"/>
<evidence type="ECO:0000256" key="1">
    <source>
        <dbReference type="ARBA" id="ARBA00004141"/>
    </source>
</evidence>
<evidence type="ECO:0000259" key="6">
    <source>
        <dbReference type="Pfam" id="PF04932"/>
    </source>
</evidence>
<dbReference type="InterPro" id="IPR007016">
    <property type="entry name" value="O-antigen_ligase-rel_domated"/>
</dbReference>
<dbReference type="PANTHER" id="PTHR37422:SF13">
    <property type="entry name" value="LIPOPOLYSACCHARIDE BIOSYNTHESIS PROTEIN PA4999-RELATED"/>
    <property type="match status" value="1"/>
</dbReference>